<sequence>MKTLKNSKESISQYFSIKLHLLPKYTNSMFQDIETISKTFRLLSKNYYITSKTIFEVI</sequence>
<accession>M3HLV1</accession>
<reference evidence="1 2" key="1">
    <citation type="submission" date="2013-01" db="EMBL/GenBank/DDBJ databases">
        <authorList>
            <person name="Harkins D.M."/>
            <person name="Durkin A.S."/>
            <person name="Brinkac L.M."/>
            <person name="Haft D.H."/>
            <person name="Selengut J.D."/>
            <person name="Sanka R."/>
            <person name="DePew J."/>
            <person name="Purushe J."/>
            <person name="Picardeau M."/>
            <person name="Werts C."/>
            <person name="Goarant C."/>
            <person name="Vinetz J.M."/>
            <person name="Sutton G.G."/>
            <person name="Nierman W.C."/>
            <person name="Fouts D.E."/>
        </authorList>
    </citation>
    <scope>NUCLEOTIDE SEQUENCE [LARGE SCALE GENOMIC DNA]</scope>
    <source>
        <strain evidence="1 2">200701203</strain>
    </source>
</reference>
<dbReference type="Proteomes" id="UP000011783">
    <property type="component" value="Unassembled WGS sequence"/>
</dbReference>
<protein>
    <submittedName>
        <fullName evidence="1">Uncharacterized protein</fullName>
    </submittedName>
</protein>
<organism evidence="1 2">
    <name type="scientific">Leptospira borgpetersenii str. 200701203</name>
    <dbReference type="NCBI Taxonomy" id="1193007"/>
    <lineage>
        <taxon>Bacteria</taxon>
        <taxon>Pseudomonadati</taxon>
        <taxon>Spirochaetota</taxon>
        <taxon>Spirochaetia</taxon>
        <taxon>Leptospirales</taxon>
        <taxon>Leptospiraceae</taxon>
        <taxon>Leptospira</taxon>
    </lineage>
</organism>
<proteinExistence type="predicted"/>
<name>M3HLV1_LEPBO</name>
<evidence type="ECO:0000313" key="2">
    <source>
        <dbReference type="Proteomes" id="UP000011783"/>
    </source>
</evidence>
<gene>
    <name evidence="1" type="ORF">LEP1GSC123_0137</name>
</gene>
<dbReference type="EMBL" id="AKWO02000075">
    <property type="protein sequence ID" value="EMF99045.1"/>
    <property type="molecule type" value="Genomic_DNA"/>
</dbReference>
<dbReference type="AlphaFoldDB" id="M3HLV1"/>
<dbReference type="BioCyc" id="LBOR1193007:G11KN-2500-MONOMER"/>
<comment type="caution">
    <text evidence="1">The sequence shown here is derived from an EMBL/GenBank/DDBJ whole genome shotgun (WGS) entry which is preliminary data.</text>
</comment>
<evidence type="ECO:0000313" key="1">
    <source>
        <dbReference type="EMBL" id="EMF99045.1"/>
    </source>
</evidence>